<protein>
    <submittedName>
        <fullName evidence="2">Outer membrane biogenesis protein BamB</fullName>
    </submittedName>
</protein>
<reference evidence="2 3" key="1">
    <citation type="submission" date="2019-02" db="EMBL/GenBank/DDBJ databases">
        <title>Deep-cultivation of Planctomycetes and their phenomic and genomic characterization uncovers novel biology.</title>
        <authorList>
            <person name="Wiegand S."/>
            <person name="Jogler M."/>
            <person name="Boedeker C."/>
            <person name="Pinto D."/>
            <person name="Vollmers J."/>
            <person name="Rivas-Marin E."/>
            <person name="Kohn T."/>
            <person name="Peeters S.H."/>
            <person name="Heuer A."/>
            <person name="Rast P."/>
            <person name="Oberbeckmann S."/>
            <person name="Bunk B."/>
            <person name="Jeske O."/>
            <person name="Meyerdierks A."/>
            <person name="Storesund J.E."/>
            <person name="Kallscheuer N."/>
            <person name="Luecker S."/>
            <person name="Lage O.M."/>
            <person name="Pohl T."/>
            <person name="Merkel B.J."/>
            <person name="Hornburger P."/>
            <person name="Mueller R.-W."/>
            <person name="Bruemmer F."/>
            <person name="Labrenz M."/>
            <person name="Spormann A.M."/>
            <person name="Op den Camp H."/>
            <person name="Overmann J."/>
            <person name="Amann R."/>
            <person name="Jetten M.S.M."/>
            <person name="Mascher T."/>
            <person name="Medema M.H."/>
            <person name="Devos D.P."/>
            <person name="Kaster A.-K."/>
            <person name="Ovreas L."/>
            <person name="Rohde M."/>
            <person name="Galperin M.Y."/>
            <person name="Jogler C."/>
        </authorList>
    </citation>
    <scope>NUCLEOTIDE SEQUENCE [LARGE SCALE GENOMIC DNA]</scope>
    <source>
        <strain evidence="2 3">Pan189</strain>
    </source>
</reference>
<dbReference type="Gene3D" id="2.130.10.10">
    <property type="entry name" value="YVTN repeat-like/Quinoprotein amine dehydrogenase"/>
    <property type="match status" value="1"/>
</dbReference>
<dbReference type="PANTHER" id="PTHR34512:SF30">
    <property type="entry name" value="OUTER MEMBRANE PROTEIN ASSEMBLY FACTOR BAMB"/>
    <property type="match status" value="1"/>
</dbReference>
<dbReference type="KEGG" id="svp:Pan189_36840"/>
<dbReference type="AlphaFoldDB" id="A0A517R5Z3"/>
<dbReference type="InterPro" id="IPR002372">
    <property type="entry name" value="PQQ_rpt_dom"/>
</dbReference>
<dbReference type="Proteomes" id="UP000317318">
    <property type="component" value="Chromosome"/>
</dbReference>
<evidence type="ECO:0000313" key="2">
    <source>
        <dbReference type="EMBL" id="QDT39279.1"/>
    </source>
</evidence>
<dbReference type="RefSeq" id="WP_145365429.1">
    <property type="nucleotide sequence ID" value="NZ_CP036268.1"/>
</dbReference>
<feature type="domain" description="Pyrrolo-quinoline quinone repeat" evidence="1">
    <location>
        <begin position="151"/>
        <end position="417"/>
    </location>
</feature>
<accession>A0A517R5Z3</accession>
<proteinExistence type="predicted"/>
<sequence>MSPTGTTHRRTHLDDRLVALGDVIERSKSGSAAFDLLFPARVIHMKLVESSQTRSARSLFGAAAVQISRRSLTKGFAILILLTSSMVTAADWDHWRGPNRNGLTSETSGWDGGSWIEEQIWSAQVGAGSSSPLIVGDCVYLQGWSGNRDAIVCLDATSGKERWRQSYPQPRYGRHAVGDQSLYSGSSPTPEYDAETKFLFTLGVDGDLNAWDTRDGGKNVWSLNLYDHYHAGRRPEVAKRRRTRRDYGYTGAPLAHGDQLIVEVGGDQGNVVAFDKRTGRQLWTSKNQDEAGHTAGPVLLKVGRMQCVAVLTLRNLVVTQIDGKTPGRTIAIYPWTTDFGNNVASPAVHENSVVITSAYNQSAMCRLDITTRGAREVWKTEGLASGVCSPIIHDGRIYWAWNGVRCVDFETGSEIWRGGKVGSQGSCILTGDDRLIVYANRGDLLLAETAKRSPDEYLQLAAKKVLSKTDAWPHVAFSSGQLVCRDRAGNVRCLKVSPR</sequence>
<organism evidence="2 3">
    <name type="scientific">Stratiformator vulcanicus</name>
    <dbReference type="NCBI Taxonomy" id="2527980"/>
    <lineage>
        <taxon>Bacteria</taxon>
        <taxon>Pseudomonadati</taxon>
        <taxon>Planctomycetota</taxon>
        <taxon>Planctomycetia</taxon>
        <taxon>Planctomycetales</taxon>
        <taxon>Planctomycetaceae</taxon>
        <taxon>Stratiformator</taxon>
    </lineage>
</organism>
<dbReference type="OrthoDB" id="232473at2"/>
<evidence type="ECO:0000259" key="1">
    <source>
        <dbReference type="Pfam" id="PF13360"/>
    </source>
</evidence>
<name>A0A517R5Z3_9PLAN</name>
<gene>
    <name evidence="2" type="ORF">Pan189_36840</name>
</gene>
<dbReference type="Pfam" id="PF13360">
    <property type="entry name" value="PQQ_2"/>
    <property type="match status" value="1"/>
</dbReference>
<dbReference type="SUPFAM" id="SSF50998">
    <property type="entry name" value="Quinoprotein alcohol dehydrogenase-like"/>
    <property type="match status" value="1"/>
</dbReference>
<dbReference type="EMBL" id="CP036268">
    <property type="protein sequence ID" value="QDT39279.1"/>
    <property type="molecule type" value="Genomic_DNA"/>
</dbReference>
<evidence type="ECO:0000313" key="3">
    <source>
        <dbReference type="Proteomes" id="UP000317318"/>
    </source>
</evidence>
<keyword evidence="3" id="KW-1185">Reference proteome</keyword>
<dbReference type="InterPro" id="IPR011047">
    <property type="entry name" value="Quinoprotein_ADH-like_sf"/>
</dbReference>
<dbReference type="PANTHER" id="PTHR34512">
    <property type="entry name" value="CELL SURFACE PROTEIN"/>
    <property type="match status" value="1"/>
</dbReference>
<dbReference type="InterPro" id="IPR015943">
    <property type="entry name" value="WD40/YVTN_repeat-like_dom_sf"/>
</dbReference>